<evidence type="ECO:0000313" key="1">
    <source>
        <dbReference type="EMBL" id="TDP62073.1"/>
    </source>
</evidence>
<dbReference type="RefSeq" id="WP_133703263.1">
    <property type="nucleotide sequence ID" value="NZ_SNXS01000009.1"/>
</dbReference>
<dbReference type="InParanoid" id="A0A4R6QH92"/>
<protein>
    <submittedName>
        <fullName evidence="1">Uncharacterized protein</fullName>
    </submittedName>
</protein>
<gene>
    <name evidence="1" type="ORF">DES47_10953</name>
</gene>
<dbReference type="AlphaFoldDB" id="A0A4R6QH92"/>
<proteinExistence type="predicted"/>
<reference evidence="1 2" key="1">
    <citation type="submission" date="2019-03" db="EMBL/GenBank/DDBJ databases">
        <title>Genomic Encyclopedia of Type Strains, Phase IV (KMG-IV): sequencing the most valuable type-strain genomes for metagenomic binning, comparative biology and taxonomic classification.</title>
        <authorList>
            <person name="Goeker M."/>
        </authorList>
    </citation>
    <scope>NUCLEOTIDE SEQUENCE [LARGE SCALE GENOMIC DNA]</scope>
    <source>
        <strain evidence="1 2">DSM 16998</strain>
    </source>
</reference>
<dbReference type="Proteomes" id="UP000295361">
    <property type="component" value="Unassembled WGS sequence"/>
</dbReference>
<name>A0A4R6QH92_9BURK</name>
<dbReference type="OrthoDB" id="5877230at2"/>
<evidence type="ECO:0000313" key="2">
    <source>
        <dbReference type="Proteomes" id="UP000295361"/>
    </source>
</evidence>
<keyword evidence="2" id="KW-1185">Reference proteome</keyword>
<accession>A0A4R6QH92</accession>
<dbReference type="EMBL" id="SNXS01000009">
    <property type="protein sequence ID" value="TDP62073.1"/>
    <property type="molecule type" value="Genomic_DNA"/>
</dbReference>
<sequence length="141" mass="15256">MDLSQLGVPPARLKLRFNMAEFGASIKDTFDLVCPFLEQHPICPIEPACSLRVNDIYGRLRQMDPPPTIAALAADQTNYEPLIAAAIDTHEKLLLGHRLSTQRLAEHVTEELDACFAALKLAGKATADPPAGRAAPRKGSA</sequence>
<comment type="caution">
    <text evidence="1">The sequence shown here is derived from an EMBL/GenBank/DDBJ whole genome shotgun (WGS) entry which is preliminary data.</text>
</comment>
<organism evidence="1 2">
    <name type="scientific">Roseateles toxinivorans</name>
    <dbReference type="NCBI Taxonomy" id="270368"/>
    <lineage>
        <taxon>Bacteria</taxon>
        <taxon>Pseudomonadati</taxon>
        <taxon>Pseudomonadota</taxon>
        <taxon>Betaproteobacteria</taxon>
        <taxon>Burkholderiales</taxon>
        <taxon>Sphaerotilaceae</taxon>
        <taxon>Roseateles</taxon>
    </lineage>
</organism>